<organism evidence="6 7">
    <name type="scientific">Sodalis praecaptivus</name>
    <dbReference type="NCBI Taxonomy" id="1239307"/>
    <lineage>
        <taxon>Bacteria</taxon>
        <taxon>Pseudomonadati</taxon>
        <taxon>Pseudomonadota</taxon>
        <taxon>Gammaproteobacteria</taxon>
        <taxon>Enterobacterales</taxon>
        <taxon>Bruguierivoracaceae</taxon>
        <taxon>Sodalis</taxon>
    </lineage>
</organism>
<keyword evidence="7" id="KW-1185">Reference proteome</keyword>
<dbReference type="NCBIfam" id="TIGR00205">
    <property type="entry name" value="fliE"/>
    <property type="match status" value="1"/>
</dbReference>
<protein>
    <recommendedName>
        <fullName evidence="3 5">Flagellar hook-basal body complex protein FliE</fullName>
    </recommendedName>
</protein>
<evidence type="ECO:0000256" key="5">
    <source>
        <dbReference type="HAMAP-Rule" id="MF_00724"/>
    </source>
</evidence>
<dbReference type="PRINTS" id="PR01006">
    <property type="entry name" value="FLGHOOKFLIE"/>
</dbReference>
<evidence type="ECO:0000256" key="3">
    <source>
        <dbReference type="ARBA" id="ARBA00018024"/>
    </source>
</evidence>
<keyword evidence="4 5" id="KW-0975">Bacterial flagellum</keyword>
<gene>
    <name evidence="6" type="primary">fliE2</name>
    <name evidence="5" type="synonym">fliE</name>
    <name evidence="6" type="ORF">Sant_0656</name>
</gene>
<keyword evidence="6" id="KW-0282">Flagellum</keyword>
<dbReference type="GO" id="GO:0071973">
    <property type="term" value="P:bacterial-type flagellum-dependent cell motility"/>
    <property type="evidence" value="ECO:0007669"/>
    <property type="project" value="InterPro"/>
</dbReference>
<reference evidence="6 7" key="1">
    <citation type="journal article" date="2014" name="Genome Biol. Evol.">
        <title>Genome degeneration and adaptation in a nascent stage of symbiosis.</title>
        <authorList>
            <person name="Oakeson K.F."/>
            <person name="Gil R."/>
            <person name="Clayton A.L."/>
            <person name="Dunn D.M."/>
            <person name="von Niederhausern A.C."/>
            <person name="Hamil C."/>
            <person name="Aoyagi A."/>
            <person name="Duval B."/>
            <person name="Baca A."/>
            <person name="Silva F.J."/>
            <person name="Vallier A."/>
            <person name="Jackson D.G."/>
            <person name="Latorre A."/>
            <person name="Weiss R.B."/>
            <person name="Heddi A."/>
            <person name="Moya A."/>
            <person name="Dale C."/>
        </authorList>
    </citation>
    <scope>NUCLEOTIDE SEQUENCE [LARGE SCALE GENOMIC DNA]</scope>
    <source>
        <strain evidence="6 7">HS1</strain>
    </source>
</reference>
<evidence type="ECO:0000256" key="1">
    <source>
        <dbReference type="ARBA" id="ARBA00004117"/>
    </source>
</evidence>
<evidence type="ECO:0000313" key="7">
    <source>
        <dbReference type="Proteomes" id="UP000019028"/>
    </source>
</evidence>
<dbReference type="PANTHER" id="PTHR34653:SF1">
    <property type="entry name" value="FLAGELLAR HOOK-BASAL BODY COMPLEX PROTEIN FLIE"/>
    <property type="match status" value="1"/>
</dbReference>
<evidence type="ECO:0000256" key="2">
    <source>
        <dbReference type="ARBA" id="ARBA00009272"/>
    </source>
</evidence>
<evidence type="ECO:0000313" key="6">
    <source>
        <dbReference type="EMBL" id="AHF75752.1"/>
    </source>
</evidence>
<evidence type="ECO:0000256" key="4">
    <source>
        <dbReference type="ARBA" id="ARBA00023143"/>
    </source>
</evidence>
<dbReference type="RefSeq" id="WP_025420884.1">
    <property type="nucleotide sequence ID" value="NZ_CP006569.1"/>
</dbReference>
<accession>W0HT92</accession>
<comment type="subcellular location">
    <subcellularLocation>
        <location evidence="1 5">Bacterial flagellum basal body</location>
    </subcellularLocation>
</comment>
<dbReference type="GO" id="GO:0003774">
    <property type="term" value="F:cytoskeletal motor activity"/>
    <property type="evidence" value="ECO:0007669"/>
    <property type="project" value="InterPro"/>
</dbReference>
<dbReference type="AlphaFoldDB" id="W0HT92"/>
<keyword evidence="6" id="KW-0969">Cilium</keyword>
<name>W0HT92_9GAMM</name>
<dbReference type="HOGENOM" id="CLU_147249_0_2_6"/>
<sequence length="104" mass="11030">MSVQGIEAVVAQLNATARAADGMINTPAENPAGFAQQLGAALDKISDTQIQASRESQAYSSGETDLQLNDVMIDLQKSALSLQMGVQVRNKLVSAYQDVMNMSV</sequence>
<dbReference type="KEGG" id="sod:Sant_0656"/>
<dbReference type="Pfam" id="PF02049">
    <property type="entry name" value="FliE"/>
    <property type="match status" value="1"/>
</dbReference>
<proteinExistence type="inferred from homology"/>
<dbReference type="PANTHER" id="PTHR34653">
    <property type="match status" value="1"/>
</dbReference>
<dbReference type="InterPro" id="IPR001624">
    <property type="entry name" value="FliE"/>
</dbReference>
<dbReference type="GO" id="GO:0009425">
    <property type="term" value="C:bacterial-type flagellum basal body"/>
    <property type="evidence" value="ECO:0007669"/>
    <property type="project" value="UniProtKB-SubCell"/>
</dbReference>
<comment type="similarity">
    <text evidence="2 5">Belongs to the FliE family.</text>
</comment>
<keyword evidence="6" id="KW-0966">Cell projection</keyword>
<dbReference type="HAMAP" id="MF_00724">
    <property type="entry name" value="FliE"/>
    <property type="match status" value="1"/>
</dbReference>
<dbReference type="GO" id="GO:0005198">
    <property type="term" value="F:structural molecule activity"/>
    <property type="evidence" value="ECO:0007669"/>
    <property type="project" value="UniProtKB-UniRule"/>
</dbReference>
<dbReference type="Proteomes" id="UP000019028">
    <property type="component" value="Chromosome"/>
</dbReference>
<dbReference type="PATRIC" id="fig|1239307.3.peg.704"/>
<dbReference type="OrthoDB" id="8909229at2"/>
<dbReference type="EMBL" id="CP006569">
    <property type="protein sequence ID" value="AHF75752.1"/>
    <property type="molecule type" value="Genomic_DNA"/>
</dbReference>